<dbReference type="Proteomes" id="UP000828390">
    <property type="component" value="Unassembled WGS sequence"/>
</dbReference>
<gene>
    <name evidence="1" type="ORF">DPMN_041701</name>
</gene>
<proteinExistence type="predicted"/>
<reference evidence="1" key="2">
    <citation type="submission" date="2020-11" db="EMBL/GenBank/DDBJ databases">
        <authorList>
            <person name="McCartney M.A."/>
            <person name="Auch B."/>
            <person name="Kono T."/>
            <person name="Mallez S."/>
            <person name="Becker A."/>
            <person name="Gohl D.M."/>
            <person name="Silverstein K.A.T."/>
            <person name="Koren S."/>
            <person name="Bechman K.B."/>
            <person name="Herman A."/>
            <person name="Abrahante J.E."/>
            <person name="Garbe J."/>
        </authorList>
    </citation>
    <scope>NUCLEOTIDE SEQUENCE</scope>
    <source>
        <strain evidence="1">Duluth1</strain>
        <tissue evidence="1">Whole animal</tissue>
    </source>
</reference>
<protein>
    <submittedName>
        <fullName evidence="1">Uncharacterized protein</fullName>
    </submittedName>
</protein>
<evidence type="ECO:0000313" key="1">
    <source>
        <dbReference type="EMBL" id="KAH3735238.1"/>
    </source>
</evidence>
<keyword evidence="2" id="KW-1185">Reference proteome</keyword>
<dbReference type="AlphaFoldDB" id="A0A9D4CXF1"/>
<name>A0A9D4CXF1_DREPO</name>
<sequence>MLNISAYTLNSADCKSHPTRVTTHKLGVPDAVVSRVADHFGYRPKQRAVDWCNLAVVGGWNATI</sequence>
<comment type="caution">
    <text evidence="1">The sequence shown here is derived from an EMBL/GenBank/DDBJ whole genome shotgun (WGS) entry which is preliminary data.</text>
</comment>
<evidence type="ECO:0000313" key="2">
    <source>
        <dbReference type="Proteomes" id="UP000828390"/>
    </source>
</evidence>
<reference evidence="1" key="1">
    <citation type="journal article" date="2019" name="bioRxiv">
        <title>The Genome of the Zebra Mussel, Dreissena polymorpha: A Resource for Invasive Species Research.</title>
        <authorList>
            <person name="McCartney M.A."/>
            <person name="Auch B."/>
            <person name="Kono T."/>
            <person name="Mallez S."/>
            <person name="Zhang Y."/>
            <person name="Obille A."/>
            <person name="Becker A."/>
            <person name="Abrahante J.E."/>
            <person name="Garbe J."/>
            <person name="Badalamenti J.P."/>
            <person name="Herman A."/>
            <person name="Mangelson H."/>
            <person name="Liachko I."/>
            <person name="Sullivan S."/>
            <person name="Sone E.D."/>
            <person name="Koren S."/>
            <person name="Silverstein K.A.T."/>
            <person name="Beckman K.B."/>
            <person name="Gohl D.M."/>
        </authorList>
    </citation>
    <scope>NUCLEOTIDE SEQUENCE</scope>
    <source>
        <strain evidence="1">Duluth1</strain>
        <tissue evidence="1">Whole animal</tissue>
    </source>
</reference>
<dbReference type="EMBL" id="JAIWYP010000011">
    <property type="protein sequence ID" value="KAH3735238.1"/>
    <property type="molecule type" value="Genomic_DNA"/>
</dbReference>
<organism evidence="1 2">
    <name type="scientific">Dreissena polymorpha</name>
    <name type="common">Zebra mussel</name>
    <name type="synonym">Mytilus polymorpha</name>
    <dbReference type="NCBI Taxonomy" id="45954"/>
    <lineage>
        <taxon>Eukaryota</taxon>
        <taxon>Metazoa</taxon>
        <taxon>Spiralia</taxon>
        <taxon>Lophotrochozoa</taxon>
        <taxon>Mollusca</taxon>
        <taxon>Bivalvia</taxon>
        <taxon>Autobranchia</taxon>
        <taxon>Heteroconchia</taxon>
        <taxon>Euheterodonta</taxon>
        <taxon>Imparidentia</taxon>
        <taxon>Neoheterodontei</taxon>
        <taxon>Myida</taxon>
        <taxon>Dreissenoidea</taxon>
        <taxon>Dreissenidae</taxon>
        <taxon>Dreissena</taxon>
    </lineage>
</organism>
<accession>A0A9D4CXF1</accession>